<evidence type="ECO:0000256" key="7">
    <source>
        <dbReference type="ARBA" id="ARBA00023310"/>
    </source>
</evidence>
<dbReference type="HAMAP" id="MF_01416">
    <property type="entry name" value="ATP_synth_delta_bact"/>
    <property type="match status" value="1"/>
</dbReference>
<keyword evidence="9" id="KW-0175">Coiled coil</keyword>
<dbReference type="NCBIfam" id="TIGR01145">
    <property type="entry name" value="ATP_synt_delta"/>
    <property type="match status" value="1"/>
</dbReference>
<sequence length="210" mass="23137">MATFRCVQAVRQFSSSAVRAGKLVQPPIQVFGSEGRYATALYSAASKQSKLEVVEKELSALQNELQKDKRLVEYLTDPSQSRLEKKAAVENLMKQKKFSELTANLFGALVENGRINKTENVLSAFSKIMSAHRGEVLANVVTAKTLDDANMKELKAALQGFLKKGETLQLTTEVDPSLIGGMKITIGDRFVDMSMATKIKTYTNLIKQSV</sequence>
<gene>
    <name evidence="11" type="primary">LOC101850479</name>
</gene>
<evidence type="ECO:0000256" key="2">
    <source>
        <dbReference type="ARBA" id="ARBA00007046"/>
    </source>
</evidence>
<name>A0ABM0JQU5_APLCA</name>
<organism evidence="10 11">
    <name type="scientific">Aplysia californica</name>
    <name type="common">California sea hare</name>
    <dbReference type="NCBI Taxonomy" id="6500"/>
    <lineage>
        <taxon>Eukaryota</taxon>
        <taxon>Metazoa</taxon>
        <taxon>Spiralia</taxon>
        <taxon>Lophotrochozoa</taxon>
        <taxon>Mollusca</taxon>
        <taxon>Gastropoda</taxon>
        <taxon>Heterobranchia</taxon>
        <taxon>Euthyneura</taxon>
        <taxon>Tectipleura</taxon>
        <taxon>Aplysiida</taxon>
        <taxon>Aplysioidea</taxon>
        <taxon>Aplysiidae</taxon>
        <taxon>Aplysia</taxon>
    </lineage>
</organism>
<protein>
    <recommendedName>
        <fullName evidence="8">Oligomycin sensitivity conferral protein</fullName>
    </recommendedName>
</protein>
<feature type="coiled-coil region" evidence="9">
    <location>
        <begin position="44"/>
        <end position="71"/>
    </location>
</feature>
<accession>A0ABM0JQU5</accession>
<dbReference type="InterPro" id="IPR026015">
    <property type="entry name" value="ATP_synth_OSCP/delta_N_sf"/>
</dbReference>
<dbReference type="PANTHER" id="PTHR11910">
    <property type="entry name" value="ATP SYNTHASE DELTA CHAIN"/>
    <property type="match status" value="1"/>
</dbReference>
<evidence type="ECO:0000313" key="11">
    <source>
        <dbReference type="RefSeq" id="XP_005099396.1"/>
    </source>
</evidence>
<evidence type="ECO:0000313" key="10">
    <source>
        <dbReference type="Proteomes" id="UP000694888"/>
    </source>
</evidence>
<keyword evidence="7" id="KW-0066">ATP synthesis</keyword>
<dbReference type="GeneID" id="101850479"/>
<dbReference type="RefSeq" id="XP_005099396.1">
    <property type="nucleotide sequence ID" value="XM_005099339.3"/>
</dbReference>
<evidence type="ECO:0000256" key="4">
    <source>
        <dbReference type="ARBA" id="ARBA00022781"/>
    </source>
</evidence>
<comment type="similarity">
    <text evidence="2">Belongs to the ATPase delta chain family.</text>
</comment>
<evidence type="ECO:0000256" key="8">
    <source>
        <dbReference type="ARBA" id="ARBA00033369"/>
    </source>
</evidence>
<evidence type="ECO:0000256" key="6">
    <source>
        <dbReference type="ARBA" id="ARBA00023136"/>
    </source>
</evidence>
<keyword evidence="3" id="KW-0813">Transport</keyword>
<evidence type="ECO:0000256" key="3">
    <source>
        <dbReference type="ARBA" id="ARBA00022448"/>
    </source>
</evidence>
<dbReference type="SUPFAM" id="SSF47928">
    <property type="entry name" value="N-terminal domain of the delta subunit of the F1F0-ATP synthase"/>
    <property type="match status" value="1"/>
</dbReference>
<reference evidence="11" key="1">
    <citation type="submission" date="2025-08" db="UniProtKB">
        <authorList>
            <consortium name="RefSeq"/>
        </authorList>
    </citation>
    <scope>IDENTIFICATION</scope>
</reference>
<dbReference type="Proteomes" id="UP000694888">
    <property type="component" value="Unplaced"/>
</dbReference>
<dbReference type="InterPro" id="IPR000711">
    <property type="entry name" value="ATPase_OSCP/dsu"/>
</dbReference>
<keyword evidence="10" id="KW-1185">Reference proteome</keyword>
<evidence type="ECO:0000256" key="9">
    <source>
        <dbReference type="SAM" id="Coils"/>
    </source>
</evidence>
<proteinExistence type="inferred from homology"/>
<keyword evidence="4" id="KW-0375">Hydrogen ion transport</keyword>
<dbReference type="Pfam" id="PF00213">
    <property type="entry name" value="OSCP"/>
    <property type="match status" value="1"/>
</dbReference>
<evidence type="ECO:0000256" key="5">
    <source>
        <dbReference type="ARBA" id="ARBA00023065"/>
    </source>
</evidence>
<keyword evidence="6" id="KW-0472">Membrane</keyword>
<comment type="subcellular location">
    <subcellularLocation>
        <location evidence="1">Membrane</location>
    </subcellularLocation>
</comment>
<evidence type="ECO:0000256" key="1">
    <source>
        <dbReference type="ARBA" id="ARBA00004370"/>
    </source>
</evidence>
<keyword evidence="5" id="KW-0406">Ion transport</keyword>
<dbReference type="Gene3D" id="1.10.520.20">
    <property type="entry name" value="N-terminal domain of the delta subunit of the F1F0-ATP synthase"/>
    <property type="match status" value="1"/>
</dbReference>
<dbReference type="PRINTS" id="PR00125">
    <property type="entry name" value="ATPASEDELTA"/>
</dbReference>